<proteinExistence type="predicted"/>
<dbReference type="EMBL" id="MGAI01000057">
    <property type="protein sequence ID" value="OGK43300.1"/>
    <property type="molecule type" value="Genomic_DNA"/>
</dbReference>
<sequence>MAEESVGRPLREMEPGSYLVSGRLSCSANSGVTIGSIGRFRVRCHPDQELQEAVGGLLDMEYWRNVVHAKHYFLCKEPDPERHAVYITIDLLGREIPSGFFSTFQVLTPRRMSF</sequence>
<dbReference type="Proteomes" id="UP000178040">
    <property type="component" value="Unassembled WGS sequence"/>
</dbReference>
<comment type="caution">
    <text evidence="1">The sequence shown here is derived from an EMBL/GenBank/DDBJ whole genome shotgun (WGS) entry which is preliminary data.</text>
</comment>
<dbReference type="AlphaFoldDB" id="A0A1F7IIY0"/>
<name>A0A1F7IIY0_9BACT</name>
<gene>
    <name evidence="1" type="ORF">A3B40_02300</name>
</gene>
<protein>
    <submittedName>
        <fullName evidence="1">Uncharacterized protein</fullName>
    </submittedName>
</protein>
<evidence type="ECO:0000313" key="2">
    <source>
        <dbReference type="Proteomes" id="UP000178040"/>
    </source>
</evidence>
<accession>A0A1F7IIY0</accession>
<organism evidence="1 2">
    <name type="scientific">Candidatus Roizmanbacteria bacterium RIFCSPLOWO2_01_FULL_37_16</name>
    <dbReference type="NCBI Taxonomy" id="1802058"/>
    <lineage>
        <taxon>Bacteria</taxon>
        <taxon>Candidatus Roizmaniibacteriota</taxon>
    </lineage>
</organism>
<evidence type="ECO:0000313" key="1">
    <source>
        <dbReference type="EMBL" id="OGK43300.1"/>
    </source>
</evidence>
<reference evidence="1 2" key="1">
    <citation type="journal article" date="2016" name="Nat. Commun.">
        <title>Thousands of microbial genomes shed light on interconnected biogeochemical processes in an aquifer system.</title>
        <authorList>
            <person name="Anantharaman K."/>
            <person name="Brown C.T."/>
            <person name="Hug L.A."/>
            <person name="Sharon I."/>
            <person name="Castelle C.J."/>
            <person name="Probst A.J."/>
            <person name="Thomas B.C."/>
            <person name="Singh A."/>
            <person name="Wilkins M.J."/>
            <person name="Karaoz U."/>
            <person name="Brodie E.L."/>
            <person name="Williams K.H."/>
            <person name="Hubbard S.S."/>
            <person name="Banfield J.F."/>
        </authorList>
    </citation>
    <scope>NUCLEOTIDE SEQUENCE [LARGE SCALE GENOMIC DNA]</scope>
</reference>